<keyword evidence="7" id="KW-0378">Hydrolase</keyword>
<dbReference type="KEGG" id="haj:DU500_12845"/>
<dbReference type="EMBL" id="CP031150">
    <property type="protein sequence ID" value="AXG07236.1"/>
    <property type="molecule type" value="Genomic_DNA"/>
</dbReference>
<keyword evidence="2 5" id="KW-0812">Transmembrane</keyword>
<dbReference type="OrthoDB" id="205691at2157"/>
<feature type="transmembrane region" description="Helical" evidence="5">
    <location>
        <begin position="261"/>
        <end position="281"/>
    </location>
</feature>
<feature type="transmembrane region" description="Helical" evidence="5">
    <location>
        <begin position="229"/>
        <end position="249"/>
    </location>
</feature>
<dbReference type="Pfam" id="PF01694">
    <property type="entry name" value="Rhomboid"/>
    <property type="match status" value="1"/>
</dbReference>
<gene>
    <name evidence="7" type="ORF">DU500_12845</name>
</gene>
<evidence type="ECO:0000256" key="1">
    <source>
        <dbReference type="ARBA" id="ARBA00004141"/>
    </source>
</evidence>
<name>A0A345E4W4_9EURY</name>
<dbReference type="GO" id="GO:0016020">
    <property type="term" value="C:membrane"/>
    <property type="evidence" value="ECO:0007669"/>
    <property type="project" value="UniProtKB-SubCell"/>
</dbReference>
<evidence type="ECO:0000256" key="4">
    <source>
        <dbReference type="ARBA" id="ARBA00023136"/>
    </source>
</evidence>
<sequence>MLGLPDAATLFRLALLSSVLVALVAIALLDRPRGRWGRVLRARFVLGVPWGTLVSVVLILAVYLLVQGGWGHWYRPVTIPFRAWSYFYPLGMATAAFSHSGAGHLIGNLVGTLVLAPIAEYAWGHYPRKRGVQTFTSPLTNPYVRALVVFPAAVVGVGLFTALFAIGPVIGFSGVVFAFAGFALVRYPITTVVAVTAGNGLRTLYGALRQPTLSASAGPSYSSPWWADIAIQGHAIGLLTGLLLGVWLARTRGDDRPSAARVAVGVALFGVAQSLWAVYWYRGGETYVLYRAAGVALVVALATLVAATVATSDRPLLPTPDDPKAVRAVPRWQVGATVLLLCTAALAGPAVPVNLTTTSSGDLPGGSDPIEVRGYEVTYAEDVPNGMVSVIDVEAFGETTQVNTSGVIVRNRERGIWMTAVSKGRLDFDGETGVLVGGVGWRETVRVQRRGWNAIGGGTVYKVFLAYGDRNVTAYTSPPVRADPVVAGRNVTVEAAPEGFRLNVSLGNRSATGPVPAVNETASIGGLEFANVEGRVYAINGATRVRVARQETYE</sequence>
<keyword evidence="8" id="KW-1185">Reference proteome</keyword>
<dbReference type="InterPro" id="IPR035952">
    <property type="entry name" value="Rhomboid-like_sf"/>
</dbReference>
<reference evidence="7 8" key="1">
    <citation type="submission" date="2018-07" db="EMBL/GenBank/DDBJ databases">
        <title>Genome sequences of Haloplanus sp. CBA1113.</title>
        <authorList>
            <person name="Kim Y.B."/>
            <person name="Roh S.W."/>
        </authorList>
    </citation>
    <scope>NUCLEOTIDE SEQUENCE [LARGE SCALE GENOMIC DNA]</scope>
    <source>
        <strain evidence="7 8">CBA1113</strain>
    </source>
</reference>
<comment type="subcellular location">
    <subcellularLocation>
        <location evidence="1">Membrane</location>
        <topology evidence="1">Multi-pass membrane protein</topology>
    </subcellularLocation>
</comment>
<evidence type="ECO:0000313" key="7">
    <source>
        <dbReference type="EMBL" id="AXG07236.1"/>
    </source>
</evidence>
<keyword evidence="7" id="KW-0645">Protease</keyword>
<feature type="transmembrane region" description="Helical" evidence="5">
    <location>
        <begin position="287"/>
        <end position="311"/>
    </location>
</feature>
<organism evidence="7 8">
    <name type="scientific">Haloplanus rubicundus</name>
    <dbReference type="NCBI Taxonomy" id="1547898"/>
    <lineage>
        <taxon>Archaea</taxon>
        <taxon>Methanobacteriati</taxon>
        <taxon>Methanobacteriota</taxon>
        <taxon>Stenosarchaea group</taxon>
        <taxon>Halobacteria</taxon>
        <taxon>Halobacteriales</taxon>
        <taxon>Haloferacaceae</taxon>
        <taxon>Haloplanus</taxon>
    </lineage>
</organism>
<dbReference type="GO" id="GO:0004252">
    <property type="term" value="F:serine-type endopeptidase activity"/>
    <property type="evidence" value="ECO:0007669"/>
    <property type="project" value="InterPro"/>
</dbReference>
<feature type="transmembrane region" description="Helical" evidence="5">
    <location>
        <begin position="42"/>
        <end position="66"/>
    </location>
</feature>
<feature type="transmembrane region" description="Helical" evidence="5">
    <location>
        <begin position="12"/>
        <end position="30"/>
    </location>
</feature>
<feature type="domain" description="Peptidase S54 rhomboid" evidence="6">
    <location>
        <begin position="92"/>
        <end position="249"/>
    </location>
</feature>
<evidence type="ECO:0000256" key="2">
    <source>
        <dbReference type="ARBA" id="ARBA00022692"/>
    </source>
</evidence>
<dbReference type="Proteomes" id="UP000253273">
    <property type="component" value="Chromosome"/>
</dbReference>
<dbReference type="Gene3D" id="1.20.1540.10">
    <property type="entry name" value="Rhomboid-like"/>
    <property type="match status" value="1"/>
</dbReference>
<keyword evidence="4 5" id="KW-0472">Membrane</keyword>
<keyword evidence="3 5" id="KW-1133">Transmembrane helix</keyword>
<protein>
    <submittedName>
        <fullName evidence="7">Rhomboid family intramembrane serine protease</fullName>
    </submittedName>
</protein>
<dbReference type="InterPro" id="IPR022764">
    <property type="entry name" value="Peptidase_S54_rhomboid_dom"/>
</dbReference>
<evidence type="ECO:0000259" key="6">
    <source>
        <dbReference type="Pfam" id="PF01694"/>
    </source>
</evidence>
<feature type="transmembrane region" description="Helical" evidence="5">
    <location>
        <begin position="143"/>
        <end position="164"/>
    </location>
</feature>
<evidence type="ECO:0000256" key="5">
    <source>
        <dbReference type="SAM" id="Phobius"/>
    </source>
</evidence>
<feature type="transmembrane region" description="Helical" evidence="5">
    <location>
        <begin position="105"/>
        <end position="123"/>
    </location>
</feature>
<accession>A0A345E4W4</accession>
<evidence type="ECO:0000256" key="3">
    <source>
        <dbReference type="ARBA" id="ARBA00022989"/>
    </source>
</evidence>
<proteinExistence type="predicted"/>
<dbReference type="AlphaFoldDB" id="A0A345E4W4"/>
<dbReference type="GeneID" id="37284288"/>
<evidence type="ECO:0000313" key="8">
    <source>
        <dbReference type="Proteomes" id="UP000253273"/>
    </source>
</evidence>
<feature type="transmembrane region" description="Helical" evidence="5">
    <location>
        <begin position="169"/>
        <end position="189"/>
    </location>
</feature>
<dbReference type="SUPFAM" id="SSF144091">
    <property type="entry name" value="Rhomboid-like"/>
    <property type="match status" value="1"/>
</dbReference>
<dbReference type="GO" id="GO:0006508">
    <property type="term" value="P:proteolysis"/>
    <property type="evidence" value="ECO:0007669"/>
    <property type="project" value="UniProtKB-KW"/>
</dbReference>
<dbReference type="RefSeq" id="WP_114586368.1">
    <property type="nucleotide sequence ID" value="NZ_CP031150.1"/>
</dbReference>